<feature type="domain" description="Gfo/Idh/MocA-like oxidoreductase N-terminal" evidence="4">
    <location>
        <begin position="58"/>
        <end position="176"/>
    </location>
</feature>
<dbReference type="GO" id="GO:0005737">
    <property type="term" value="C:cytoplasm"/>
    <property type="evidence" value="ECO:0007669"/>
    <property type="project" value="TreeGrafter"/>
</dbReference>
<dbReference type="Gene3D" id="3.30.360.10">
    <property type="entry name" value="Dihydrodipicolinate Reductase, domain 2"/>
    <property type="match status" value="1"/>
</dbReference>
<sequence length="454" mass="49495">MMIKECQKQCVMMMNLKAFLCAAAALQVANGFTAVGPSSPLRQSALFMTTEEAPTKEIKVGVIGCGRIGLVHLEATTKAPGVTPIIVSNPTVSKAEAAAKQYNVKKFTNDAMEVIEDPEVDAVWICSPSQYHAEQIKAAAANGKHVFCEKPIATDLGETVEAINACNEAGVKLMIGLQRRFDQNFKRVQEAVQKKEVGEPIMVKLCSRDPSPPPFSYVEGGGGIFADMAVHDLDMSRFLAGDDPIDILAIGSCHIDKSIEKLPGSEKFDTASCLVRYPNGVQAMIDVCRQSSFGYDQRAEVLGTQGMIQTDNVYPNTAKIYKNDFTGNADMPYDFFLSRYNEAYVTETIAFCESLVNDTPVPCTGEDGLVALIMALAADKSAEENRWVSFREIVEQVYCASPTECELLATSEVFPDGFKPTGKAADLLLPREDQQKGEGAGSLQRWWSNMVKSD</sequence>
<dbReference type="Proteomes" id="UP001153069">
    <property type="component" value="Unassembled WGS sequence"/>
</dbReference>
<gene>
    <name evidence="6" type="ORF">SEMRO_1218_G253340.1</name>
</gene>
<dbReference type="GO" id="GO:0006740">
    <property type="term" value="P:NADPH regeneration"/>
    <property type="evidence" value="ECO:0007669"/>
    <property type="project" value="TreeGrafter"/>
</dbReference>
<evidence type="ECO:0000259" key="4">
    <source>
        <dbReference type="Pfam" id="PF01408"/>
    </source>
</evidence>
<keyword evidence="2" id="KW-0560">Oxidoreductase</keyword>
<proteinExistence type="inferred from homology"/>
<comment type="caution">
    <text evidence="6">The sequence shown here is derived from an EMBL/GenBank/DDBJ whole genome shotgun (WGS) entry which is preliminary data.</text>
</comment>
<dbReference type="InterPro" id="IPR030827">
    <property type="entry name" value="Myo_inos_IolG"/>
</dbReference>
<dbReference type="InterPro" id="IPR000683">
    <property type="entry name" value="Gfo/Idh/MocA-like_OxRdtase_N"/>
</dbReference>
<dbReference type="GO" id="GO:0000166">
    <property type="term" value="F:nucleotide binding"/>
    <property type="evidence" value="ECO:0007669"/>
    <property type="project" value="InterPro"/>
</dbReference>
<dbReference type="SUPFAM" id="SSF51735">
    <property type="entry name" value="NAD(P)-binding Rossmann-fold domains"/>
    <property type="match status" value="1"/>
</dbReference>
<feature type="domain" description="GFO/IDH/MocA-like oxidoreductase" evidence="5">
    <location>
        <begin position="185"/>
        <end position="308"/>
    </location>
</feature>
<evidence type="ECO:0000313" key="7">
    <source>
        <dbReference type="Proteomes" id="UP001153069"/>
    </source>
</evidence>
<keyword evidence="7" id="KW-1185">Reference proteome</keyword>
<keyword evidence="3" id="KW-0732">Signal</keyword>
<protein>
    <submittedName>
        <fullName evidence="6">Scyllo-inositol 2-dehydrogenase (NAD(+))</fullName>
    </submittedName>
</protein>
<organism evidence="6 7">
    <name type="scientific">Seminavis robusta</name>
    <dbReference type="NCBI Taxonomy" id="568900"/>
    <lineage>
        <taxon>Eukaryota</taxon>
        <taxon>Sar</taxon>
        <taxon>Stramenopiles</taxon>
        <taxon>Ochrophyta</taxon>
        <taxon>Bacillariophyta</taxon>
        <taxon>Bacillariophyceae</taxon>
        <taxon>Bacillariophycidae</taxon>
        <taxon>Naviculales</taxon>
        <taxon>Naviculaceae</taxon>
        <taxon>Seminavis</taxon>
    </lineage>
</organism>
<evidence type="ECO:0000259" key="5">
    <source>
        <dbReference type="Pfam" id="PF22725"/>
    </source>
</evidence>
<reference evidence="6" key="1">
    <citation type="submission" date="2020-06" db="EMBL/GenBank/DDBJ databases">
        <authorList>
            <consortium name="Plant Systems Biology data submission"/>
        </authorList>
    </citation>
    <scope>NUCLEOTIDE SEQUENCE</scope>
    <source>
        <strain evidence="6">D6</strain>
    </source>
</reference>
<dbReference type="Gene3D" id="3.40.50.720">
    <property type="entry name" value="NAD(P)-binding Rossmann-like Domain"/>
    <property type="match status" value="1"/>
</dbReference>
<dbReference type="Pfam" id="PF22725">
    <property type="entry name" value="GFO_IDH_MocA_C3"/>
    <property type="match status" value="1"/>
</dbReference>
<dbReference type="SUPFAM" id="SSF55347">
    <property type="entry name" value="Glyceraldehyde-3-phosphate dehydrogenase-like, C-terminal domain"/>
    <property type="match status" value="1"/>
</dbReference>
<dbReference type="PANTHER" id="PTHR42840">
    <property type="entry name" value="NAD(P)-BINDING ROSSMANN-FOLD SUPERFAMILY PROTEIN-RELATED"/>
    <property type="match status" value="1"/>
</dbReference>
<accession>A0A9N8EMI3</accession>
<dbReference type="AlphaFoldDB" id="A0A9N8EMI3"/>
<dbReference type="Pfam" id="PF01408">
    <property type="entry name" value="GFO_IDH_MocA"/>
    <property type="match status" value="1"/>
</dbReference>
<dbReference type="NCBIfam" id="TIGR04380">
    <property type="entry name" value="myo_inos_iolG"/>
    <property type="match status" value="1"/>
</dbReference>
<name>A0A9N8EMI3_9STRA</name>
<evidence type="ECO:0000256" key="2">
    <source>
        <dbReference type="ARBA" id="ARBA00023002"/>
    </source>
</evidence>
<dbReference type="OrthoDB" id="64915at2759"/>
<dbReference type="InterPro" id="IPR036291">
    <property type="entry name" value="NAD(P)-bd_dom_sf"/>
</dbReference>
<feature type="signal peptide" evidence="3">
    <location>
        <begin position="1"/>
        <end position="31"/>
    </location>
</feature>
<evidence type="ECO:0000256" key="1">
    <source>
        <dbReference type="ARBA" id="ARBA00010928"/>
    </source>
</evidence>
<evidence type="ECO:0000256" key="3">
    <source>
        <dbReference type="SAM" id="SignalP"/>
    </source>
</evidence>
<dbReference type="GO" id="GO:0016491">
    <property type="term" value="F:oxidoreductase activity"/>
    <property type="evidence" value="ECO:0007669"/>
    <property type="project" value="UniProtKB-KW"/>
</dbReference>
<evidence type="ECO:0000313" key="6">
    <source>
        <dbReference type="EMBL" id="CAB9521644.1"/>
    </source>
</evidence>
<dbReference type="PANTHER" id="PTHR42840:SF3">
    <property type="entry name" value="BINDING ROSSMANN FOLD OXIDOREDUCTASE, PUTATIVE (AFU_ORTHOLOGUE AFUA_2G10240)-RELATED"/>
    <property type="match status" value="1"/>
</dbReference>
<dbReference type="InterPro" id="IPR055170">
    <property type="entry name" value="GFO_IDH_MocA-like_dom"/>
</dbReference>
<dbReference type="EMBL" id="CAICTM010001216">
    <property type="protein sequence ID" value="CAB9521644.1"/>
    <property type="molecule type" value="Genomic_DNA"/>
</dbReference>
<comment type="similarity">
    <text evidence="1">Belongs to the Gfo/Idh/MocA family.</text>
</comment>
<feature type="chain" id="PRO_5040513641" evidence="3">
    <location>
        <begin position="32"/>
        <end position="454"/>
    </location>
</feature>